<evidence type="ECO:0000256" key="1">
    <source>
        <dbReference type="SAM" id="MobiDB-lite"/>
    </source>
</evidence>
<reference evidence="2 3" key="1">
    <citation type="submission" date="2022-10" db="EMBL/GenBank/DDBJ databases">
        <title>The complete genomes of actinobacterial strains from the NBC collection.</title>
        <authorList>
            <person name="Joergensen T.S."/>
            <person name="Alvarez Arevalo M."/>
            <person name="Sterndorff E.B."/>
            <person name="Faurdal D."/>
            <person name="Vuksanovic O."/>
            <person name="Mourched A.-S."/>
            <person name="Charusanti P."/>
            <person name="Shaw S."/>
            <person name="Blin K."/>
            <person name="Weber T."/>
        </authorList>
    </citation>
    <scope>NUCLEOTIDE SEQUENCE [LARGE SCALE GENOMIC DNA]</scope>
    <source>
        <strain evidence="2 3">NBC_00123</strain>
    </source>
</reference>
<evidence type="ECO:0000313" key="2">
    <source>
        <dbReference type="EMBL" id="WTR68383.1"/>
    </source>
</evidence>
<evidence type="ECO:0000313" key="3">
    <source>
        <dbReference type="Proteomes" id="UP001622594"/>
    </source>
</evidence>
<dbReference type="EMBL" id="CP108188">
    <property type="protein sequence ID" value="WTR68383.1"/>
    <property type="molecule type" value="Genomic_DNA"/>
</dbReference>
<keyword evidence="3" id="KW-1185">Reference proteome</keyword>
<evidence type="ECO:0008006" key="4">
    <source>
        <dbReference type="Google" id="ProtNLM"/>
    </source>
</evidence>
<dbReference type="Proteomes" id="UP001622594">
    <property type="component" value="Chromosome"/>
</dbReference>
<organism evidence="2 3">
    <name type="scientific">Streptomyces zaomyceticus</name>
    <dbReference type="NCBI Taxonomy" id="68286"/>
    <lineage>
        <taxon>Bacteria</taxon>
        <taxon>Bacillati</taxon>
        <taxon>Actinomycetota</taxon>
        <taxon>Actinomycetes</taxon>
        <taxon>Kitasatosporales</taxon>
        <taxon>Streptomycetaceae</taxon>
        <taxon>Streptomyces</taxon>
    </lineage>
</organism>
<proteinExistence type="predicted"/>
<dbReference type="RefSeq" id="WP_327165831.1">
    <property type="nucleotide sequence ID" value="NZ_CP108062.1"/>
</dbReference>
<gene>
    <name evidence="2" type="ORF">OG814_03430</name>
</gene>
<protein>
    <recommendedName>
        <fullName evidence="4">SAV-6107-like HEPN domain-containing protein</fullName>
    </recommendedName>
</protein>
<name>A0ABZ1L1J2_9ACTN</name>
<sequence length="114" mass="12198">MDGRDRSGTGHESGAEGGGPAGQLLDDVDRDLLGRRLHRALAGFVDSPHDSVAEAAEVLAAAEETLIASLRDRRAALRAGWQDDGGPDGPGPDTEQLRLTLRTYREVTERLLRA</sequence>
<accession>A0ABZ1L1J2</accession>
<feature type="region of interest" description="Disordered" evidence="1">
    <location>
        <begin position="1"/>
        <end position="26"/>
    </location>
</feature>